<evidence type="ECO:0000313" key="3">
    <source>
        <dbReference type="Proteomes" id="UP000799776"/>
    </source>
</evidence>
<dbReference type="AlphaFoldDB" id="A0A9P4HUB7"/>
<evidence type="ECO:0000313" key="2">
    <source>
        <dbReference type="EMBL" id="KAF2086048.1"/>
    </source>
</evidence>
<comment type="caution">
    <text evidence="2">The sequence shown here is derived from an EMBL/GenBank/DDBJ whole genome shotgun (WGS) entry which is preliminary data.</text>
</comment>
<proteinExistence type="predicted"/>
<name>A0A9P4HUB7_9PEZI</name>
<dbReference type="Proteomes" id="UP000799776">
    <property type="component" value="Unassembled WGS sequence"/>
</dbReference>
<accession>A0A9P4HUB7</accession>
<feature type="region of interest" description="Disordered" evidence="1">
    <location>
        <begin position="246"/>
        <end position="267"/>
    </location>
</feature>
<protein>
    <submittedName>
        <fullName evidence="2">Uncharacterized protein</fullName>
    </submittedName>
</protein>
<keyword evidence="3" id="KW-1185">Reference proteome</keyword>
<organism evidence="2 3">
    <name type="scientific">Saccharata proteae CBS 121410</name>
    <dbReference type="NCBI Taxonomy" id="1314787"/>
    <lineage>
        <taxon>Eukaryota</taxon>
        <taxon>Fungi</taxon>
        <taxon>Dikarya</taxon>
        <taxon>Ascomycota</taxon>
        <taxon>Pezizomycotina</taxon>
        <taxon>Dothideomycetes</taxon>
        <taxon>Dothideomycetes incertae sedis</taxon>
        <taxon>Botryosphaeriales</taxon>
        <taxon>Saccharataceae</taxon>
        <taxon>Saccharata</taxon>
    </lineage>
</organism>
<evidence type="ECO:0000256" key="1">
    <source>
        <dbReference type="SAM" id="MobiDB-lite"/>
    </source>
</evidence>
<sequence length="403" mass="43089">MSPQKKSAPTRALRTTTTTSSTILASSSPTKKHHPIASANHVSKKPALPHKSALAALQARKTAIGTSPLKAPPLNAAQPTRPEPTLTAAATPLAKTPATNVSAVKAPPLPTSASRRMPIAPRPARLAGVLMPSARSTTATRHPYRVVKRTKLPQHQLSIAFNETTAAYRKTVLAHAEEALERTHRRLVERLEIPSDACGDGAGDGEADTAQRPQHVLPDLLAEHESLVDMLAAPLADECVEYVDSDEDGDAETGIGAESGTKQMEKRTSQRIGDMMTTFADVVKREEGAIGELMGEWERVRGELGGLEEEIFGDEGTGVVGGALQGGEGEDGEEAGDPTPGIAAATSGSLEWKKKMEELREEVGNVMEVTLKQIEVEEALERKRKKMQMKQLVDMFGDEDGDA</sequence>
<feature type="region of interest" description="Disordered" evidence="1">
    <location>
        <begin position="97"/>
        <end position="116"/>
    </location>
</feature>
<feature type="region of interest" description="Disordered" evidence="1">
    <location>
        <begin position="324"/>
        <end position="345"/>
    </location>
</feature>
<feature type="compositionally biased region" description="Low complexity" evidence="1">
    <location>
        <begin position="7"/>
        <end position="29"/>
    </location>
</feature>
<dbReference type="OrthoDB" id="3777651at2759"/>
<reference evidence="2" key="1">
    <citation type="journal article" date="2020" name="Stud. Mycol.">
        <title>101 Dothideomycetes genomes: a test case for predicting lifestyles and emergence of pathogens.</title>
        <authorList>
            <person name="Haridas S."/>
            <person name="Albert R."/>
            <person name="Binder M."/>
            <person name="Bloem J."/>
            <person name="Labutti K."/>
            <person name="Salamov A."/>
            <person name="Andreopoulos B."/>
            <person name="Baker S."/>
            <person name="Barry K."/>
            <person name="Bills G."/>
            <person name="Bluhm B."/>
            <person name="Cannon C."/>
            <person name="Castanera R."/>
            <person name="Culley D."/>
            <person name="Daum C."/>
            <person name="Ezra D."/>
            <person name="Gonzalez J."/>
            <person name="Henrissat B."/>
            <person name="Kuo A."/>
            <person name="Liang C."/>
            <person name="Lipzen A."/>
            <person name="Lutzoni F."/>
            <person name="Magnuson J."/>
            <person name="Mondo S."/>
            <person name="Nolan M."/>
            <person name="Ohm R."/>
            <person name="Pangilinan J."/>
            <person name="Park H.-J."/>
            <person name="Ramirez L."/>
            <person name="Alfaro M."/>
            <person name="Sun H."/>
            <person name="Tritt A."/>
            <person name="Yoshinaga Y."/>
            <person name="Zwiers L.-H."/>
            <person name="Turgeon B."/>
            <person name="Goodwin S."/>
            <person name="Spatafora J."/>
            <person name="Crous P."/>
            <person name="Grigoriev I."/>
        </authorList>
    </citation>
    <scope>NUCLEOTIDE SEQUENCE</scope>
    <source>
        <strain evidence="2">CBS 121410</strain>
    </source>
</reference>
<dbReference type="EMBL" id="ML978726">
    <property type="protein sequence ID" value="KAF2086048.1"/>
    <property type="molecule type" value="Genomic_DNA"/>
</dbReference>
<feature type="region of interest" description="Disordered" evidence="1">
    <location>
        <begin position="1"/>
        <end position="59"/>
    </location>
</feature>
<gene>
    <name evidence="2" type="ORF">K490DRAFT_66974</name>
</gene>